<evidence type="ECO:0000313" key="2">
    <source>
        <dbReference type="EMBL" id="SUZ63231.1"/>
    </source>
</evidence>
<protein>
    <recommendedName>
        <fullName evidence="1">MaoC-like domain-containing protein</fullName>
    </recommendedName>
</protein>
<dbReference type="EMBL" id="UINC01000912">
    <property type="protein sequence ID" value="SUZ63231.1"/>
    <property type="molecule type" value="Genomic_DNA"/>
</dbReference>
<dbReference type="Gene3D" id="3.10.129.10">
    <property type="entry name" value="Hotdog Thioesterase"/>
    <property type="match status" value="1"/>
</dbReference>
<reference evidence="2" key="1">
    <citation type="submission" date="2018-05" db="EMBL/GenBank/DDBJ databases">
        <authorList>
            <person name="Lanie J.A."/>
            <person name="Ng W.-L."/>
            <person name="Kazmierczak K.M."/>
            <person name="Andrzejewski T.M."/>
            <person name="Davidsen T.M."/>
            <person name="Wayne K.J."/>
            <person name="Tettelin H."/>
            <person name="Glass J.I."/>
            <person name="Rusch D."/>
            <person name="Podicherti R."/>
            <person name="Tsui H.-C.T."/>
            <person name="Winkler M.E."/>
        </authorList>
    </citation>
    <scope>NUCLEOTIDE SEQUENCE</scope>
</reference>
<dbReference type="InterPro" id="IPR002539">
    <property type="entry name" value="MaoC-like_dom"/>
</dbReference>
<dbReference type="AlphaFoldDB" id="A0A381P8I0"/>
<evidence type="ECO:0000259" key="1">
    <source>
        <dbReference type="Pfam" id="PF01575"/>
    </source>
</evidence>
<gene>
    <name evidence="2" type="ORF">METZ01_LOCUS16085</name>
</gene>
<feature type="domain" description="MaoC-like" evidence="1">
    <location>
        <begin position="41"/>
        <end position="146"/>
    </location>
</feature>
<proteinExistence type="predicted"/>
<dbReference type="SUPFAM" id="SSF54637">
    <property type="entry name" value="Thioesterase/thiol ester dehydrase-isomerase"/>
    <property type="match status" value="1"/>
</dbReference>
<dbReference type="PANTHER" id="PTHR42993:SF1">
    <property type="entry name" value="MAOC-LIKE DEHYDRATASE DOMAIN-CONTAINING PROTEIN"/>
    <property type="match status" value="1"/>
</dbReference>
<accession>A0A381P8I0</accession>
<dbReference type="PANTHER" id="PTHR42993">
    <property type="entry name" value="MAOC-LIKE DEHYDRATASE DOMAIN-CONTAINING PROTEIN"/>
    <property type="match status" value="1"/>
</dbReference>
<dbReference type="InterPro" id="IPR029069">
    <property type="entry name" value="HotDog_dom_sf"/>
</dbReference>
<dbReference type="Pfam" id="PF01575">
    <property type="entry name" value="MaoC_dehydratas"/>
    <property type="match status" value="1"/>
</dbReference>
<dbReference type="InterPro" id="IPR039375">
    <property type="entry name" value="NodN-like"/>
</dbReference>
<name>A0A381P8I0_9ZZZZ</name>
<sequence>VSTPTVGTAGMATADASSYADSRWRTVMTTVYASPDELPGAVGTHLGHGDWITVDQDRIDLFAEATGDHQWIHVDSEKAAAGPFGATIAHGYLTLALTNQMLPDLVRVDGISMGINYGTNKVRFPSPVVVGSRVRGGAELIQVDEVSGGYQAVIRITVEVEGSDRPACVVDSVSRFLR</sequence>
<feature type="non-terminal residue" evidence="2">
    <location>
        <position position="1"/>
    </location>
</feature>
<dbReference type="CDD" id="cd03450">
    <property type="entry name" value="NodN"/>
    <property type="match status" value="1"/>
</dbReference>
<organism evidence="2">
    <name type="scientific">marine metagenome</name>
    <dbReference type="NCBI Taxonomy" id="408172"/>
    <lineage>
        <taxon>unclassified sequences</taxon>
        <taxon>metagenomes</taxon>
        <taxon>ecological metagenomes</taxon>
    </lineage>
</organism>